<accession>A0A5E4VGB1</accession>
<dbReference type="EMBL" id="CABPSJ010000003">
    <property type="protein sequence ID" value="VVE11191.1"/>
    <property type="molecule type" value="Genomic_DNA"/>
</dbReference>
<organism evidence="1 2">
    <name type="scientific">Pandoraea communis</name>
    <dbReference type="NCBI Taxonomy" id="2508297"/>
    <lineage>
        <taxon>Bacteria</taxon>
        <taxon>Pseudomonadati</taxon>
        <taxon>Pseudomonadota</taxon>
        <taxon>Betaproteobacteria</taxon>
        <taxon>Burkholderiales</taxon>
        <taxon>Burkholderiaceae</taxon>
        <taxon>Pandoraea</taxon>
    </lineage>
</organism>
<dbReference type="AlphaFoldDB" id="A0A5E4VGB1"/>
<reference evidence="1 2" key="1">
    <citation type="submission" date="2019-08" db="EMBL/GenBank/DDBJ databases">
        <authorList>
            <person name="Peeters C."/>
        </authorList>
    </citation>
    <scope>NUCLEOTIDE SEQUENCE [LARGE SCALE GENOMIC DNA]</scope>
    <source>
        <strain evidence="1 2">LMG 31110</strain>
    </source>
</reference>
<gene>
    <name evidence="1" type="ORF">PCO31110_02666</name>
</gene>
<name>A0A5E4VGB1_9BURK</name>
<proteinExistence type="predicted"/>
<evidence type="ECO:0000313" key="1">
    <source>
        <dbReference type="EMBL" id="VVE11191.1"/>
    </source>
</evidence>
<sequence>MTPSARVRTIDRDEATSLRRLLAADWTLDSAVLSQMSWKAIEIDDKALFDGDADRIGAAFRAVGAEHFYVVKVSELLPTSALIRGYEFPSTSAGIEAFQGADWFELNLDDCLLVTSPLRGVVLRPGTVTTTFIAGEKAFVDAASQPGRSTSAVYT</sequence>
<dbReference type="Proteomes" id="UP000337189">
    <property type="component" value="Unassembled WGS sequence"/>
</dbReference>
<protein>
    <submittedName>
        <fullName evidence="1">Uncharacterized protein</fullName>
    </submittedName>
</protein>
<evidence type="ECO:0000313" key="2">
    <source>
        <dbReference type="Proteomes" id="UP000337189"/>
    </source>
</evidence>